<evidence type="ECO:0000256" key="4">
    <source>
        <dbReference type="ARBA" id="ARBA00022989"/>
    </source>
</evidence>
<reference evidence="7 8" key="1">
    <citation type="submission" date="2019-04" db="EMBL/GenBank/DDBJ databases">
        <title>Lysinibacillus genome sequencing.</title>
        <authorList>
            <person name="Dunlap C."/>
        </authorList>
    </citation>
    <scope>NUCLEOTIDE SEQUENCE [LARGE SCALE GENOMIC DNA]</scope>
    <source>
        <strain evidence="7 8">CCTCC AB 2010389</strain>
    </source>
</reference>
<feature type="transmembrane region" description="Helical" evidence="6">
    <location>
        <begin position="78"/>
        <end position="99"/>
    </location>
</feature>
<keyword evidence="5 6" id="KW-0472">Membrane</keyword>
<evidence type="ECO:0008006" key="9">
    <source>
        <dbReference type="Google" id="ProtNLM"/>
    </source>
</evidence>
<gene>
    <name evidence="7" type="ORF">FC756_02990</name>
</gene>
<dbReference type="InterPro" id="IPR001248">
    <property type="entry name" value="Pur-cyt_permease"/>
</dbReference>
<dbReference type="Pfam" id="PF02133">
    <property type="entry name" value="Transp_cyt_pur"/>
    <property type="match status" value="1"/>
</dbReference>
<evidence type="ECO:0000256" key="6">
    <source>
        <dbReference type="SAM" id="Phobius"/>
    </source>
</evidence>
<dbReference type="InterPro" id="IPR045225">
    <property type="entry name" value="Uracil/uridine/allantoin_perm"/>
</dbReference>
<evidence type="ECO:0000256" key="3">
    <source>
        <dbReference type="ARBA" id="ARBA00022692"/>
    </source>
</evidence>
<keyword evidence="8" id="KW-1185">Reference proteome</keyword>
<proteinExistence type="inferred from homology"/>
<dbReference type="Gene3D" id="1.10.4160.10">
    <property type="entry name" value="Hydantoin permease"/>
    <property type="match status" value="1"/>
</dbReference>
<name>A0A4V5TMU6_9BACI</name>
<dbReference type="Proteomes" id="UP000308744">
    <property type="component" value="Unassembled WGS sequence"/>
</dbReference>
<dbReference type="GO" id="GO:0005886">
    <property type="term" value="C:plasma membrane"/>
    <property type="evidence" value="ECO:0007669"/>
    <property type="project" value="TreeGrafter"/>
</dbReference>
<comment type="similarity">
    <text evidence="2">Belongs to the purine-cytosine permease (2.A.39) family.</text>
</comment>
<evidence type="ECO:0000313" key="7">
    <source>
        <dbReference type="EMBL" id="TKI72123.1"/>
    </source>
</evidence>
<evidence type="ECO:0000256" key="5">
    <source>
        <dbReference type="ARBA" id="ARBA00023136"/>
    </source>
</evidence>
<evidence type="ECO:0000256" key="1">
    <source>
        <dbReference type="ARBA" id="ARBA00004141"/>
    </source>
</evidence>
<feature type="transmembrane region" description="Helical" evidence="6">
    <location>
        <begin position="7"/>
        <end position="29"/>
    </location>
</feature>
<dbReference type="EMBL" id="SZPU01000009">
    <property type="protein sequence ID" value="TKI72123.1"/>
    <property type="molecule type" value="Genomic_DNA"/>
</dbReference>
<protein>
    <recommendedName>
        <fullName evidence="9">Cytosine permease</fullName>
    </recommendedName>
</protein>
<feature type="transmembrane region" description="Helical" evidence="6">
    <location>
        <begin position="105"/>
        <end position="123"/>
    </location>
</feature>
<dbReference type="RefSeq" id="WP_107894552.1">
    <property type="nucleotide sequence ID" value="NZ_PYWM01000004.1"/>
</dbReference>
<keyword evidence="3 6" id="KW-0812">Transmembrane</keyword>
<evidence type="ECO:0000313" key="8">
    <source>
        <dbReference type="Proteomes" id="UP000308744"/>
    </source>
</evidence>
<dbReference type="PANTHER" id="PTHR30618">
    <property type="entry name" value="NCS1 FAMILY PURINE/PYRIMIDINE TRANSPORTER"/>
    <property type="match status" value="1"/>
</dbReference>
<dbReference type="PANTHER" id="PTHR30618:SF0">
    <property type="entry name" value="PURINE-URACIL PERMEASE NCS1"/>
    <property type="match status" value="1"/>
</dbReference>
<feature type="transmembrane region" description="Helical" evidence="6">
    <location>
        <begin position="35"/>
        <end position="57"/>
    </location>
</feature>
<dbReference type="GO" id="GO:0015205">
    <property type="term" value="F:nucleobase transmembrane transporter activity"/>
    <property type="evidence" value="ECO:0007669"/>
    <property type="project" value="TreeGrafter"/>
</dbReference>
<dbReference type="AlphaFoldDB" id="A0A4V5TMU6"/>
<comment type="subcellular location">
    <subcellularLocation>
        <location evidence="1">Membrane</location>
        <topology evidence="1">Multi-pass membrane protein</topology>
    </subcellularLocation>
</comment>
<sequence length="152" mass="17594">MAPRCHLSYTWGVILAGIVGTLFQPWIILEQLFRFLGYSGAIMSAVAGVIICDYYILRKRRLHVKDLYRQDGQFTFNGGVNLAGMFAWLISSVLAIVFIDYMYFVGFPLSAIIYYVLMKQWYLKKFPQKEIESNYADEYLGTSANREWKISV</sequence>
<organism evidence="7 8">
    <name type="scientific">Lysinibacillus mangiferihumi</name>
    <dbReference type="NCBI Taxonomy" id="1130819"/>
    <lineage>
        <taxon>Bacteria</taxon>
        <taxon>Bacillati</taxon>
        <taxon>Bacillota</taxon>
        <taxon>Bacilli</taxon>
        <taxon>Bacillales</taxon>
        <taxon>Bacillaceae</taxon>
        <taxon>Lysinibacillus</taxon>
    </lineage>
</organism>
<evidence type="ECO:0000256" key="2">
    <source>
        <dbReference type="ARBA" id="ARBA00008974"/>
    </source>
</evidence>
<accession>A0A4V5TMU6</accession>
<keyword evidence="4 6" id="KW-1133">Transmembrane helix</keyword>
<comment type="caution">
    <text evidence="7">The sequence shown here is derived from an EMBL/GenBank/DDBJ whole genome shotgun (WGS) entry which is preliminary data.</text>
</comment>